<dbReference type="RefSeq" id="WP_025867433.1">
    <property type="nucleotide sequence ID" value="NZ_CABJFV010000010.1"/>
</dbReference>
<dbReference type="InterPro" id="IPR011990">
    <property type="entry name" value="TPR-like_helical_dom_sf"/>
</dbReference>
<reference evidence="8 9" key="1">
    <citation type="submission" date="2018-08" db="EMBL/GenBank/DDBJ databases">
        <title>A genome reference for cultivated species of the human gut microbiota.</title>
        <authorList>
            <person name="Zou Y."/>
            <person name="Xue W."/>
            <person name="Luo G."/>
        </authorList>
    </citation>
    <scope>NUCLEOTIDE SEQUENCE [LARGE SCALE GENOMIC DNA]</scope>
    <source>
        <strain evidence="8 9">AM40-30BH</strain>
    </source>
</reference>
<dbReference type="PROSITE" id="PS51257">
    <property type="entry name" value="PROKAR_LIPOPROTEIN"/>
    <property type="match status" value="1"/>
</dbReference>
<dbReference type="GO" id="GO:0009279">
    <property type="term" value="C:cell outer membrane"/>
    <property type="evidence" value="ECO:0007669"/>
    <property type="project" value="UniProtKB-SubCell"/>
</dbReference>
<comment type="caution">
    <text evidence="8">The sequence shown here is derived from an EMBL/GenBank/DDBJ whole genome shotgun (WGS) entry which is preliminary data.</text>
</comment>
<feature type="domain" description="SusD-like N-terminal" evidence="7">
    <location>
        <begin position="69"/>
        <end position="232"/>
    </location>
</feature>
<dbReference type="InterPro" id="IPR033985">
    <property type="entry name" value="SusD-like_N"/>
</dbReference>
<dbReference type="Gene3D" id="1.25.40.390">
    <property type="match status" value="1"/>
</dbReference>
<keyword evidence="3" id="KW-0732">Signal</keyword>
<evidence type="ECO:0000259" key="7">
    <source>
        <dbReference type="Pfam" id="PF14322"/>
    </source>
</evidence>
<accession>A0A413VKP4</accession>
<keyword evidence="5" id="KW-0998">Cell outer membrane</keyword>
<evidence type="ECO:0000256" key="2">
    <source>
        <dbReference type="ARBA" id="ARBA00006275"/>
    </source>
</evidence>
<evidence type="ECO:0000313" key="8">
    <source>
        <dbReference type="EMBL" id="RHB34180.1"/>
    </source>
</evidence>
<feature type="domain" description="RagB/SusD" evidence="6">
    <location>
        <begin position="355"/>
        <end position="604"/>
    </location>
</feature>
<protein>
    <submittedName>
        <fullName evidence="8">RagB/SusD family nutrient uptake outer membrane protein</fullName>
    </submittedName>
</protein>
<gene>
    <name evidence="8" type="ORF">DW888_13355</name>
</gene>
<dbReference type="GeneID" id="69503890"/>
<evidence type="ECO:0000259" key="6">
    <source>
        <dbReference type="Pfam" id="PF07980"/>
    </source>
</evidence>
<dbReference type="EMBL" id="QSGO01000010">
    <property type="protein sequence ID" value="RHB34180.1"/>
    <property type="molecule type" value="Genomic_DNA"/>
</dbReference>
<evidence type="ECO:0000256" key="5">
    <source>
        <dbReference type="ARBA" id="ARBA00023237"/>
    </source>
</evidence>
<dbReference type="Pfam" id="PF14322">
    <property type="entry name" value="SusD-like_3"/>
    <property type="match status" value="1"/>
</dbReference>
<name>A0A413VKP4_9BACE</name>
<comment type="similarity">
    <text evidence="2">Belongs to the SusD family.</text>
</comment>
<evidence type="ECO:0000256" key="4">
    <source>
        <dbReference type="ARBA" id="ARBA00023136"/>
    </source>
</evidence>
<proteinExistence type="inferred from homology"/>
<organism evidence="8 9">
    <name type="scientific">Bacteroides nordii</name>
    <dbReference type="NCBI Taxonomy" id="291645"/>
    <lineage>
        <taxon>Bacteria</taxon>
        <taxon>Pseudomonadati</taxon>
        <taxon>Bacteroidota</taxon>
        <taxon>Bacteroidia</taxon>
        <taxon>Bacteroidales</taxon>
        <taxon>Bacteroidaceae</taxon>
        <taxon>Bacteroides</taxon>
    </lineage>
</organism>
<evidence type="ECO:0000256" key="3">
    <source>
        <dbReference type="ARBA" id="ARBA00022729"/>
    </source>
</evidence>
<dbReference type="AlphaFoldDB" id="A0A413VKP4"/>
<evidence type="ECO:0000256" key="1">
    <source>
        <dbReference type="ARBA" id="ARBA00004442"/>
    </source>
</evidence>
<dbReference type="SUPFAM" id="SSF48452">
    <property type="entry name" value="TPR-like"/>
    <property type="match status" value="1"/>
</dbReference>
<evidence type="ECO:0000313" key="9">
    <source>
        <dbReference type="Proteomes" id="UP000284379"/>
    </source>
</evidence>
<dbReference type="InterPro" id="IPR012944">
    <property type="entry name" value="SusD_RagB_dom"/>
</dbReference>
<dbReference type="Pfam" id="PF07980">
    <property type="entry name" value="SusD_RagB"/>
    <property type="match status" value="1"/>
</dbReference>
<comment type="subcellular location">
    <subcellularLocation>
        <location evidence="1">Cell outer membrane</location>
    </subcellularLocation>
</comment>
<sequence>MRLINNKAGIACIIGFSMLASSCSDWLDPKPLSFYTPENSFINYNGLKTGTDMLNRDVRYFDFYPTSGSADPCILSEYFFSDMSVNGRTDAANSPQDLIRQITPSASLTGNASQINNFWTYLYKGIKDANTLLTRSKTAKFDNEQQRLEIEGLACFHRAFRYYRLVNQFGDIPFITEEVTAPRYDFYTTKREAILRYLKKDLERTAPALSNQVYIGMVTQAAAYHLLTKINLALGEFDDAIESANKVINDGVHSLMTQRFGVDKADPTKNVVWDLHQSANKSLPENKEVLYMVLDRYDAGEDVRSAAGLEIKRQVLPWYSKDGEIKTPDGKNGFTDNNATKNPYLEEYGRGVCTARSTWYHTHMIWTPDNTDLRHAKGNWIEMTDLVYNNPELEKSKSPWYGKPLQFRDDQGNILVNDTIRDWVGWPHYKTNIADQKDSWWRGGWADWYVFRLAETYLLRAEAYVWKGGMDNLQKAADDVNEVRRRAQASEFTANDMTIRTILDERARELYYEEPRKTELTRIAFIYAKTGKVDDKGRTYDMEHFTEKNFFYDHIMDVTEFYNKGVKTSAGNYYTMAPHHVLWPIALNAISTNVQGHINQTPGYTGSENNIEPLDISFDE</sequence>
<keyword evidence="4" id="KW-0472">Membrane</keyword>
<dbReference type="Proteomes" id="UP000284379">
    <property type="component" value="Unassembled WGS sequence"/>
</dbReference>